<feature type="transmembrane region" description="Helical" evidence="1">
    <location>
        <begin position="299"/>
        <end position="318"/>
    </location>
</feature>
<keyword evidence="1" id="KW-1133">Transmembrane helix</keyword>
<comment type="caution">
    <text evidence="3">The sequence shown here is derived from an EMBL/GenBank/DDBJ whole genome shotgun (WGS) entry which is preliminary data.</text>
</comment>
<feature type="transmembrane region" description="Helical" evidence="1">
    <location>
        <begin position="211"/>
        <end position="234"/>
    </location>
</feature>
<proteinExistence type="predicted"/>
<dbReference type="InterPro" id="IPR051091">
    <property type="entry name" value="O-Glucosyltr/Glycosyltrsf_90"/>
</dbReference>
<organism evidence="3 4">
    <name type="scientific">Xylaria grammica</name>
    <dbReference type="NCBI Taxonomy" id="363999"/>
    <lineage>
        <taxon>Eukaryota</taxon>
        <taxon>Fungi</taxon>
        <taxon>Dikarya</taxon>
        <taxon>Ascomycota</taxon>
        <taxon>Pezizomycotina</taxon>
        <taxon>Sordariomycetes</taxon>
        <taxon>Xylariomycetidae</taxon>
        <taxon>Xylariales</taxon>
        <taxon>Xylariaceae</taxon>
        <taxon>Xylaria</taxon>
    </lineage>
</organism>
<feature type="transmembrane region" description="Helical" evidence="1">
    <location>
        <begin position="149"/>
        <end position="173"/>
    </location>
</feature>
<keyword evidence="1" id="KW-0472">Membrane</keyword>
<gene>
    <name evidence="3" type="ORF">EKO27_g4065</name>
</gene>
<keyword evidence="1" id="KW-0812">Transmembrane</keyword>
<name>A0A439D9J5_9PEZI</name>
<dbReference type="SMART" id="SM00672">
    <property type="entry name" value="CAP10"/>
    <property type="match status" value="1"/>
</dbReference>
<keyword evidence="4" id="KW-1185">Reference proteome</keyword>
<evidence type="ECO:0000313" key="3">
    <source>
        <dbReference type="EMBL" id="RWA11064.1"/>
    </source>
</evidence>
<dbReference type="PANTHER" id="PTHR12203:SF61">
    <property type="entry name" value="CAPSULE PROTEIN"/>
    <property type="match status" value="1"/>
</dbReference>
<dbReference type="AlphaFoldDB" id="A0A439D9J5"/>
<dbReference type="Proteomes" id="UP000286045">
    <property type="component" value="Unassembled WGS sequence"/>
</dbReference>
<evidence type="ECO:0000256" key="1">
    <source>
        <dbReference type="SAM" id="Phobius"/>
    </source>
</evidence>
<feature type="domain" description="Glycosyl transferase CAP10" evidence="2">
    <location>
        <begin position="555"/>
        <end position="840"/>
    </location>
</feature>
<dbReference type="Pfam" id="PF05686">
    <property type="entry name" value="Glyco_transf_90"/>
    <property type="match status" value="1"/>
</dbReference>
<feature type="transmembrane region" description="Helical" evidence="1">
    <location>
        <begin position="119"/>
        <end position="137"/>
    </location>
</feature>
<feature type="transmembrane region" description="Helical" evidence="1">
    <location>
        <begin position="179"/>
        <end position="199"/>
    </location>
</feature>
<protein>
    <recommendedName>
        <fullName evidence="2">Glycosyl transferase CAP10 domain-containing protein</fullName>
    </recommendedName>
</protein>
<accession>A0A439D9J5</accession>
<feature type="transmembrane region" description="Helical" evidence="1">
    <location>
        <begin position="271"/>
        <end position="287"/>
    </location>
</feature>
<feature type="transmembrane region" description="Helical" evidence="1">
    <location>
        <begin position="325"/>
        <end position="345"/>
    </location>
</feature>
<dbReference type="EMBL" id="RYZI01000092">
    <property type="protein sequence ID" value="RWA11064.1"/>
    <property type="molecule type" value="Genomic_DNA"/>
</dbReference>
<dbReference type="InterPro" id="IPR006598">
    <property type="entry name" value="CAP10"/>
</dbReference>
<dbReference type="PANTHER" id="PTHR12203">
    <property type="entry name" value="KDEL LYS-ASP-GLU-LEU CONTAINING - RELATED"/>
    <property type="match status" value="1"/>
</dbReference>
<evidence type="ECO:0000259" key="2">
    <source>
        <dbReference type="SMART" id="SM00672"/>
    </source>
</evidence>
<reference evidence="3 4" key="1">
    <citation type="submission" date="2018-12" db="EMBL/GenBank/DDBJ databases">
        <title>Draft genome sequence of Xylaria grammica IHI A82.</title>
        <authorList>
            <person name="Buettner E."/>
            <person name="Kellner H."/>
        </authorList>
    </citation>
    <scope>NUCLEOTIDE SEQUENCE [LARGE SCALE GENOMIC DNA]</scope>
    <source>
        <strain evidence="3 4">IHI A82</strain>
    </source>
</reference>
<evidence type="ECO:0000313" key="4">
    <source>
        <dbReference type="Proteomes" id="UP000286045"/>
    </source>
</evidence>
<sequence length="852" mass="95848">MSQKLTSELVAPRDTASLWTHTDHLTLSAGAALVLGPIAYYSASRRSELTSELLCWMLLPLVFSIAKRRRKVDSHVVELLPLVNEAAQPSETETPSSISLWLVATGIVVSSVFRAERGVIALFPALAPLLTIGHRYLRPGLHPPSGCHMSLFPLLTHNTIGAILTAIFAVIALSEWEPVAYALSVVPVIALFVTYTLLTHQAGQRSQWLQSVDLGATIWSLSSRVVTLLALVLFKESYTIGFPDASIIETVVSGSARALAWYFTSELARNSSWLVAAVVGTFGLLATRNPFNQQTDARALMTAIASLASLGQTIYLLPKQAKARLGLWALAIIPLLPYVCDLATIQLEHSRALVHIEKHPVEALIAESNVRFDGLLRNQSTTFAAAYAEYQRRYGFEPPHGFGEWYEFARSHQSPIIDEFDIISEGIAPFLKLSGREVLDIMSHVYDQPDHELWSCETSGKPARTECSHHGRENDRNNAQFFDRITKKIPTTLKLKFLLNHLDEPTVVIPPPEQATSPVITNLGGQRVWEALTKYCSSRKGRTDLEQRSPIETYGIPFVTDVKSTMDLCAHAEYSDKHGLLAVPESLRLTEGLVPVLSNGAPSTMGDILYPSSAYLEEDRFRYYEEHDVDWDKKQNNLYWAGSTTGGHGRSGRWQNLHRQRFVELAQNLKHRLFPYLQEKNGVVSRVASSFLNGRLYDVAFARILQCDAKACKEQDQYFARKPWADGDRPFLSRLAFDLDGNGISGRYYKLLASRSAPLKQTIIREWHDERLAPWVHYIPVSQSMEELPELVFYLTSTESGQKRARQIAEQGRRWFARAFREVDVVIYMYRLFLELERLQDPDRPAWQVDVG</sequence>